<evidence type="ECO:0000256" key="6">
    <source>
        <dbReference type="ARBA" id="ARBA00022989"/>
    </source>
</evidence>
<evidence type="ECO:0000256" key="4">
    <source>
        <dbReference type="ARBA" id="ARBA00022519"/>
    </source>
</evidence>
<proteinExistence type="inferred from homology"/>
<dbReference type="GO" id="GO:0015740">
    <property type="term" value="P:C4-dicarboxylate transport"/>
    <property type="evidence" value="ECO:0007669"/>
    <property type="project" value="TreeGrafter"/>
</dbReference>
<feature type="transmembrane region" description="Helical" evidence="9">
    <location>
        <begin position="95"/>
        <end position="113"/>
    </location>
</feature>
<dbReference type="Proteomes" id="UP001203136">
    <property type="component" value="Unassembled WGS sequence"/>
</dbReference>
<dbReference type="InterPro" id="IPR007387">
    <property type="entry name" value="TRAP_DctQ"/>
</dbReference>
<organism evidence="11 12">
    <name type="scientific">Clostridium symbiosum</name>
    <name type="common">Bacteroides symbiosus</name>
    <dbReference type="NCBI Taxonomy" id="1512"/>
    <lineage>
        <taxon>Bacteria</taxon>
        <taxon>Bacillati</taxon>
        <taxon>Bacillota</taxon>
        <taxon>Clostridia</taxon>
        <taxon>Lachnospirales</taxon>
        <taxon>Lachnospiraceae</taxon>
        <taxon>Otoolea</taxon>
    </lineage>
</organism>
<keyword evidence="5 9" id="KW-0812">Transmembrane</keyword>
<reference evidence="11" key="1">
    <citation type="journal article" date="2022" name="Cell Host Microbe">
        <title>Colonization of the live biotherapeutic product VE303 and modulation of the microbiota and metabolites in healthy volunteers.</title>
        <authorList>
            <person name="Dsouza M."/>
            <person name="Menon R."/>
            <person name="Crossette E."/>
            <person name="Bhattarai S.K."/>
            <person name="Schneider J."/>
            <person name="Kim Y.G."/>
            <person name="Reddy S."/>
            <person name="Caballero S."/>
            <person name="Felix C."/>
            <person name="Cornacchione L."/>
            <person name="Hendrickson J."/>
            <person name="Watson A.R."/>
            <person name="Minot S.S."/>
            <person name="Greenfield N."/>
            <person name="Schopf L."/>
            <person name="Szabady R."/>
            <person name="Patarroyo J."/>
            <person name="Smith W."/>
            <person name="Harrison P."/>
            <person name="Kuijper E.J."/>
            <person name="Kelly C.P."/>
            <person name="Olle B."/>
            <person name="Bobilev D."/>
            <person name="Silber J.L."/>
            <person name="Bucci V."/>
            <person name="Roberts B."/>
            <person name="Faith J."/>
            <person name="Norman J.M."/>
        </authorList>
    </citation>
    <scope>NUCLEOTIDE SEQUENCE</scope>
    <source>
        <strain evidence="11">VE303-04</strain>
    </source>
</reference>
<dbReference type="EMBL" id="JAINVB010000001">
    <property type="protein sequence ID" value="MCK0088596.1"/>
    <property type="molecule type" value="Genomic_DNA"/>
</dbReference>
<evidence type="ECO:0000256" key="7">
    <source>
        <dbReference type="ARBA" id="ARBA00023136"/>
    </source>
</evidence>
<evidence type="ECO:0000256" key="2">
    <source>
        <dbReference type="ARBA" id="ARBA00022448"/>
    </source>
</evidence>
<sequence>MGRKKSPLYKLFDCVDFLENVIVGVALTGMFFTIMAQIIGRLVAHPFPWTEETTRYLFIWMMFIALAAGFNKAESSRVVLFLNLGPKWLKKFSEVLYAVIVIGFFGFMVIYGWELVMQQKMLNEMGTALRIPMTIIGFCVPLSGVLGITGTIQSFLEYRGNVAISDDTKAEGGNEA</sequence>
<name>A0AAW5F9V0_CLOSY</name>
<evidence type="ECO:0000256" key="9">
    <source>
        <dbReference type="SAM" id="Phobius"/>
    </source>
</evidence>
<evidence type="ECO:0000256" key="5">
    <source>
        <dbReference type="ARBA" id="ARBA00022692"/>
    </source>
</evidence>
<dbReference type="InterPro" id="IPR055348">
    <property type="entry name" value="DctQ"/>
</dbReference>
<dbReference type="GO" id="GO:0022857">
    <property type="term" value="F:transmembrane transporter activity"/>
    <property type="evidence" value="ECO:0007669"/>
    <property type="project" value="TreeGrafter"/>
</dbReference>
<evidence type="ECO:0000256" key="8">
    <source>
        <dbReference type="ARBA" id="ARBA00038436"/>
    </source>
</evidence>
<evidence type="ECO:0000259" key="10">
    <source>
        <dbReference type="Pfam" id="PF04290"/>
    </source>
</evidence>
<dbReference type="AlphaFoldDB" id="A0AAW5F9V0"/>
<keyword evidence="3" id="KW-1003">Cell membrane</keyword>
<comment type="caution">
    <text evidence="11">The sequence shown here is derived from an EMBL/GenBank/DDBJ whole genome shotgun (WGS) entry which is preliminary data.</text>
</comment>
<feature type="transmembrane region" description="Helical" evidence="9">
    <location>
        <begin position="56"/>
        <end position="74"/>
    </location>
</feature>
<accession>A0AAW5F9V0</accession>
<feature type="transmembrane region" description="Helical" evidence="9">
    <location>
        <begin position="21"/>
        <end position="44"/>
    </location>
</feature>
<dbReference type="Pfam" id="PF04290">
    <property type="entry name" value="DctQ"/>
    <property type="match status" value="1"/>
</dbReference>
<keyword evidence="7 9" id="KW-0472">Membrane</keyword>
<feature type="transmembrane region" description="Helical" evidence="9">
    <location>
        <begin position="133"/>
        <end position="156"/>
    </location>
</feature>
<dbReference type="PANTHER" id="PTHR35011:SF5">
    <property type="entry name" value="SIALIC ACID TRAP TRANSPORTER SMALL PERMEASE PROTEIN SIAQ"/>
    <property type="match status" value="1"/>
</dbReference>
<dbReference type="GO" id="GO:0005886">
    <property type="term" value="C:plasma membrane"/>
    <property type="evidence" value="ECO:0007669"/>
    <property type="project" value="UniProtKB-SubCell"/>
</dbReference>
<comment type="similarity">
    <text evidence="8">Belongs to the TRAP transporter small permease family.</text>
</comment>
<protein>
    <submittedName>
        <fullName evidence="11">TRAP transporter small permease</fullName>
    </submittedName>
</protein>
<keyword evidence="2" id="KW-0813">Transport</keyword>
<evidence type="ECO:0000256" key="1">
    <source>
        <dbReference type="ARBA" id="ARBA00004429"/>
    </source>
</evidence>
<evidence type="ECO:0000256" key="3">
    <source>
        <dbReference type="ARBA" id="ARBA00022475"/>
    </source>
</evidence>
<evidence type="ECO:0000313" key="12">
    <source>
        <dbReference type="Proteomes" id="UP001203136"/>
    </source>
</evidence>
<dbReference type="PANTHER" id="PTHR35011">
    <property type="entry name" value="2,3-DIKETO-L-GULONATE TRAP TRANSPORTER SMALL PERMEASE PROTEIN YIAM"/>
    <property type="match status" value="1"/>
</dbReference>
<feature type="domain" description="Tripartite ATP-independent periplasmic transporters DctQ component" evidence="10">
    <location>
        <begin position="30"/>
        <end position="156"/>
    </location>
</feature>
<evidence type="ECO:0000313" key="11">
    <source>
        <dbReference type="EMBL" id="MCK0088596.1"/>
    </source>
</evidence>
<dbReference type="RefSeq" id="WP_003503907.1">
    <property type="nucleotide sequence ID" value="NZ_CABHNX010000068.1"/>
</dbReference>
<gene>
    <name evidence="11" type="ORF">K5I21_22590</name>
</gene>
<keyword evidence="6 9" id="KW-1133">Transmembrane helix</keyword>
<keyword evidence="4" id="KW-0997">Cell inner membrane</keyword>
<comment type="subcellular location">
    <subcellularLocation>
        <location evidence="1">Cell inner membrane</location>
        <topology evidence="1">Multi-pass membrane protein</topology>
    </subcellularLocation>
</comment>